<accession>A0A4U9CWG0</accession>
<evidence type="ECO:0000313" key="3">
    <source>
        <dbReference type="Proteomes" id="UP000339249"/>
    </source>
</evidence>
<dbReference type="GO" id="GO:0015658">
    <property type="term" value="F:branched-chain amino acid transmembrane transporter activity"/>
    <property type="evidence" value="ECO:0007669"/>
    <property type="project" value="InterPro"/>
</dbReference>
<dbReference type="PANTHER" id="PTHR30482:SF10">
    <property type="entry name" value="HIGH-AFFINITY BRANCHED-CHAIN AMINO ACID TRANSPORT PROTEIN BRAE"/>
    <property type="match status" value="1"/>
</dbReference>
<name>A0A4U9CWG0_RAOTE</name>
<reference evidence="2 3" key="1">
    <citation type="submission" date="2019-04" db="EMBL/GenBank/DDBJ databases">
        <authorList>
            <consortium name="Pathogen Informatics"/>
        </authorList>
    </citation>
    <scope>NUCLEOTIDE SEQUENCE [LARGE SCALE GENOMIC DNA]</scope>
    <source>
        <strain evidence="2 3">NCTC9185</strain>
    </source>
</reference>
<protein>
    <submittedName>
        <fullName evidence="2">Leucine/isoleucine/valine transporter permease subunit</fullName>
    </submittedName>
</protein>
<keyword evidence="1" id="KW-1133">Transmembrane helix</keyword>
<feature type="transmembrane region" description="Helical" evidence="1">
    <location>
        <begin position="16"/>
        <end position="43"/>
    </location>
</feature>
<dbReference type="GO" id="GO:0005886">
    <property type="term" value="C:plasma membrane"/>
    <property type="evidence" value="ECO:0007669"/>
    <property type="project" value="TreeGrafter"/>
</dbReference>
<dbReference type="Proteomes" id="UP000339249">
    <property type="component" value="Unassembled WGS sequence"/>
</dbReference>
<evidence type="ECO:0000313" key="2">
    <source>
        <dbReference type="EMBL" id="VTN08982.1"/>
    </source>
</evidence>
<dbReference type="AlphaFoldDB" id="A0A4U9CWG0"/>
<organism evidence="2 3">
    <name type="scientific">Raoultella terrigena</name>
    <name type="common">Klebsiella terrigena</name>
    <dbReference type="NCBI Taxonomy" id="577"/>
    <lineage>
        <taxon>Bacteria</taxon>
        <taxon>Pseudomonadati</taxon>
        <taxon>Pseudomonadota</taxon>
        <taxon>Gammaproteobacteria</taxon>
        <taxon>Enterobacterales</taxon>
        <taxon>Enterobacteriaceae</taxon>
        <taxon>Klebsiella/Raoultella group</taxon>
        <taxon>Raoultella</taxon>
    </lineage>
</organism>
<evidence type="ECO:0000256" key="1">
    <source>
        <dbReference type="SAM" id="Phobius"/>
    </source>
</evidence>
<dbReference type="PANTHER" id="PTHR30482">
    <property type="entry name" value="HIGH-AFFINITY BRANCHED-CHAIN AMINO ACID TRANSPORT SYSTEM PERMEASE"/>
    <property type="match status" value="1"/>
</dbReference>
<gene>
    <name evidence="2" type="ORF">NCTC9185_00865</name>
</gene>
<dbReference type="InterPro" id="IPR043428">
    <property type="entry name" value="LivM-like"/>
</dbReference>
<sequence length="65" mass="7013">MTGFISPAGSTFEQSLLLISIIVLGGIGNTWGTLIAATFIILLPEKLHALQEYRVLLFSVLVVII</sequence>
<dbReference type="EMBL" id="CABDVU010000001">
    <property type="protein sequence ID" value="VTN08982.1"/>
    <property type="molecule type" value="Genomic_DNA"/>
</dbReference>
<keyword evidence="1" id="KW-0472">Membrane</keyword>
<proteinExistence type="predicted"/>
<keyword evidence="1" id="KW-0812">Transmembrane</keyword>